<dbReference type="InterPro" id="IPR016187">
    <property type="entry name" value="CTDL_fold"/>
</dbReference>
<dbReference type="SMART" id="SM00034">
    <property type="entry name" value="CLECT"/>
    <property type="match status" value="1"/>
</dbReference>
<keyword evidence="1" id="KW-1015">Disulfide bond</keyword>
<dbReference type="InterPro" id="IPR018378">
    <property type="entry name" value="C-type_lectin_CS"/>
</dbReference>
<dbReference type="InterPro" id="IPR016186">
    <property type="entry name" value="C-type_lectin-like/link_sf"/>
</dbReference>
<organism evidence="4 5">
    <name type="scientific">Pelusios castaneus</name>
    <name type="common">West African mud turtle</name>
    <dbReference type="NCBI Taxonomy" id="367368"/>
    <lineage>
        <taxon>Eukaryota</taxon>
        <taxon>Metazoa</taxon>
        <taxon>Chordata</taxon>
        <taxon>Craniata</taxon>
        <taxon>Vertebrata</taxon>
        <taxon>Euteleostomi</taxon>
        <taxon>Archelosauria</taxon>
        <taxon>Testudinata</taxon>
        <taxon>Testudines</taxon>
        <taxon>Pleurodira</taxon>
        <taxon>Pelomedusidae</taxon>
        <taxon>Pelusios</taxon>
    </lineage>
</organism>
<dbReference type="Ensembl" id="ENSPCET00000018476.1">
    <property type="protein sequence ID" value="ENSPCEP00000017861.1"/>
    <property type="gene ID" value="ENSPCEG00000013983.1"/>
</dbReference>
<evidence type="ECO:0000256" key="2">
    <source>
        <dbReference type="SAM" id="SignalP"/>
    </source>
</evidence>
<evidence type="ECO:0000313" key="4">
    <source>
        <dbReference type="Ensembl" id="ENSPCEP00000017861.1"/>
    </source>
</evidence>
<dbReference type="Pfam" id="PF00059">
    <property type="entry name" value="Lectin_C"/>
    <property type="match status" value="1"/>
</dbReference>
<accession>A0A8C8SCA4</accession>
<dbReference type="PANTHER" id="PTHR22991:SF40">
    <property type="entry name" value="PROTEIN CBG13490"/>
    <property type="match status" value="1"/>
</dbReference>
<dbReference type="PROSITE" id="PS00615">
    <property type="entry name" value="C_TYPE_LECTIN_1"/>
    <property type="match status" value="1"/>
</dbReference>
<evidence type="ECO:0000256" key="1">
    <source>
        <dbReference type="ARBA" id="ARBA00023157"/>
    </source>
</evidence>
<evidence type="ECO:0000259" key="3">
    <source>
        <dbReference type="PROSITE" id="PS50041"/>
    </source>
</evidence>
<dbReference type="InterPro" id="IPR001304">
    <property type="entry name" value="C-type_lectin-like"/>
</dbReference>
<feature type="signal peptide" evidence="2">
    <location>
        <begin position="1"/>
        <end position="17"/>
    </location>
</feature>
<proteinExistence type="predicted"/>
<dbReference type="Proteomes" id="UP000694393">
    <property type="component" value="Unplaced"/>
</dbReference>
<reference evidence="4" key="2">
    <citation type="submission" date="2025-09" db="UniProtKB">
        <authorList>
            <consortium name="Ensembl"/>
        </authorList>
    </citation>
    <scope>IDENTIFICATION</scope>
</reference>
<dbReference type="PROSITE" id="PS50041">
    <property type="entry name" value="C_TYPE_LECTIN_2"/>
    <property type="match status" value="1"/>
</dbReference>
<evidence type="ECO:0000313" key="5">
    <source>
        <dbReference type="Proteomes" id="UP000694393"/>
    </source>
</evidence>
<reference evidence="4" key="1">
    <citation type="submission" date="2025-08" db="UniProtKB">
        <authorList>
            <consortium name="Ensembl"/>
        </authorList>
    </citation>
    <scope>IDENTIFICATION</scope>
</reference>
<dbReference type="SUPFAM" id="SSF56436">
    <property type="entry name" value="C-type lectin-like"/>
    <property type="match status" value="1"/>
</dbReference>
<dbReference type="AlphaFoldDB" id="A0A8C8SCA4"/>
<name>A0A8C8SCA4_9SAUR</name>
<dbReference type="Gene3D" id="3.10.100.10">
    <property type="entry name" value="Mannose-Binding Protein A, subunit A"/>
    <property type="match status" value="1"/>
</dbReference>
<sequence length="154" mass="18036">MKLSLILALALLGAVSASQHRKSWCPHSHGSRHDSEPRLWLPHSFPFSPQRLCYRCYRGRLASIHSYSINARLHRVACSRTNRGEVWLGGKTFYRFRHVRYHWVDKSHWNYSNWAPGNPHIYWIYGKMCVALSNSDGQWKNVNCNTHLPFICKS</sequence>
<feature type="domain" description="C-type lectin" evidence="3">
    <location>
        <begin position="50"/>
        <end position="153"/>
    </location>
</feature>
<feature type="chain" id="PRO_5034649515" description="C-type lectin domain-containing protein" evidence="2">
    <location>
        <begin position="18"/>
        <end position="154"/>
    </location>
</feature>
<keyword evidence="2" id="KW-0732">Signal</keyword>
<dbReference type="PANTHER" id="PTHR22991">
    <property type="entry name" value="PROTEIN CBG13490"/>
    <property type="match status" value="1"/>
</dbReference>
<keyword evidence="5" id="KW-1185">Reference proteome</keyword>
<protein>
    <recommendedName>
        <fullName evidence="3">C-type lectin domain-containing protein</fullName>
    </recommendedName>
</protein>
<dbReference type="InterPro" id="IPR050976">
    <property type="entry name" value="Snaclec"/>
</dbReference>